<comment type="subcellular location">
    <subcellularLocation>
        <location evidence="2">Endoplasmic reticulum membrane</location>
        <topology evidence="2">Single-pass type II membrane protein</topology>
    </subcellularLocation>
</comment>
<evidence type="ECO:0000256" key="7">
    <source>
        <dbReference type="ARBA" id="ARBA00022801"/>
    </source>
</evidence>
<dbReference type="CTD" id="43436"/>
<dbReference type="RefSeq" id="XP_050560276.1">
    <property type="nucleotide sequence ID" value="XM_050704319.1"/>
</dbReference>
<evidence type="ECO:0000256" key="18">
    <source>
        <dbReference type="PIRSR" id="PIRSR601382-1"/>
    </source>
</evidence>
<evidence type="ECO:0000313" key="23">
    <source>
        <dbReference type="Proteomes" id="UP000829999"/>
    </source>
</evidence>
<comment type="catalytic activity">
    <reaction evidence="16">
        <text>N(4)-(alpha-D-Man-(1-&gt;2)-alpha-D-Man-(1-&gt;2)-alpha-D-Man-(1-&gt;3)-[alpha-D-Man-(1-&gt;2)-alpha-D-Man-(1-&gt;3)-[alpha-D-Man-(1-&gt;2)-alpha-D-Man-(1-&gt;6)]-alpha-D-Man-(1-&gt;6)]-beta-D-Man-(1-&gt;4)-beta-D-GlcNAc-(1-&gt;4)-beta-D-GlcNAc)-L-asparaginyl-[protein] (N-glucan mannose isomer 9A1,2,3B1,2,3) + 4 H2O = N(4)-(alpha-D-Man-(1-&gt;3)-[alpha-D-Man-(1-&gt;3)-[alpha-D-Man-(1-&gt;6)]-alpha-D-Man-(1-&gt;6)]-beta-D-Man-(1-&gt;4)-beta-D-GlcNAc-(1-&gt;4)-beta-D-GlcNAc)-L-asparaginyl-[protein] (N-glucan mannose isomer 5A1,2) + 4 beta-D-mannose</text>
        <dbReference type="Rhea" id="RHEA:56008"/>
        <dbReference type="Rhea" id="RHEA-COMP:14356"/>
        <dbReference type="Rhea" id="RHEA-COMP:14367"/>
        <dbReference type="ChEBI" id="CHEBI:15377"/>
        <dbReference type="ChEBI" id="CHEBI:28563"/>
        <dbReference type="ChEBI" id="CHEBI:59087"/>
        <dbReference type="ChEBI" id="CHEBI:139493"/>
        <dbReference type="EC" id="3.2.1.113"/>
    </reaction>
</comment>
<evidence type="ECO:0000256" key="12">
    <source>
        <dbReference type="ARBA" id="ARBA00023136"/>
    </source>
</evidence>
<keyword evidence="13 20" id="KW-1015">Disulfide bond</keyword>
<dbReference type="PANTHER" id="PTHR11742:SF55">
    <property type="entry name" value="ENDOPLASMIC RETICULUM MANNOSYL-OLIGOSACCHARIDE 1,2-ALPHA-MANNOSIDASE"/>
    <property type="match status" value="1"/>
</dbReference>
<keyword evidence="23" id="KW-1185">Reference proteome</keyword>
<feature type="active site" evidence="18">
    <location>
        <position position="532"/>
    </location>
</feature>
<evidence type="ECO:0000256" key="17">
    <source>
        <dbReference type="ARBA" id="ARBA00053655"/>
    </source>
</evidence>
<evidence type="ECO:0000256" key="22">
    <source>
        <dbReference type="SAM" id="Phobius"/>
    </source>
</evidence>
<evidence type="ECO:0000256" key="5">
    <source>
        <dbReference type="ARBA" id="ARBA00022692"/>
    </source>
</evidence>
<dbReference type="Pfam" id="PF01532">
    <property type="entry name" value="Glyco_hydro_47"/>
    <property type="match status" value="1"/>
</dbReference>
<comment type="cofactor">
    <cofactor evidence="1 19">
        <name>Ca(2+)</name>
        <dbReference type="ChEBI" id="CHEBI:29108"/>
    </cofactor>
</comment>
<dbReference type="InterPro" id="IPR050749">
    <property type="entry name" value="Glycosyl_Hydrolase_47"/>
</dbReference>
<feature type="transmembrane region" description="Helical" evidence="22">
    <location>
        <begin position="95"/>
        <end position="113"/>
    </location>
</feature>
<keyword evidence="9 19" id="KW-0106">Calcium</keyword>
<dbReference type="GO" id="GO:0004571">
    <property type="term" value="F:mannosyl-oligosaccharide 1,2-alpha-mannosidase activity"/>
    <property type="evidence" value="ECO:0007669"/>
    <property type="project" value="UniProtKB-EC"/>
</dbReference>
<dbReference type="InterPro" id="IPR001382">
    <property type="entry name" value="Glyco_hydro_47"/>
</dbReference>
<keyword evidence="11 22" id="KW-1133">Transmembrane helix</keyword>
<evidence type="ECO:0000256" key="14">
    <source>
        <dbReference type="ARBA" id="ARBA00023295"/>
    </source>
</evidence>
<dbReference type="InterPro" id="IPR012341">
    <property type="entry name" value="6hp_glycosidase-like_sf"/>
</dbReference>
<evidence type="ECO:0000256" key="11">
    <source>
        <dbReference type="ARBA" id="ARBA00022989"/>
    </source>
</evidence>
<accession>A0A9R0E6P9</accession>
<keyword evidence="5 22" id="KW-0812">Transmembrane</keyword>
<evidence type="ECO:0000256" key="20">
    <source>
        <dbReference type="PIRSR" id="PIRSR601382-3"/>
    </source>
</evidence>
<evidence type="ECO:0000256" key="16">
    <source>
        <dbReference type="ARBA" id="ARBA00048605"/>
    </source>
</evidence>
<organism evidence="23 24">
    <name type="scientific">Spodoptera frugiperda</name>
    <name type="common">Fall armyworm</name>
    <dbReference type="NCBI Taxonomy" id="7108"/>
    <lineage>
        <taxon>Eukaryota</taxon>
        <taxon>Metazoa</taxon>
        <taxon>Ecdysozoa</taxon>
        <taxon>Arthropoda</taxon>
        <taxon>Hexapoda</taxon>
        <taxon>Insecta</taxon>
        <taxon>Pterygota</taxon>
        <taxon>Neoptera</taxon>
        <taxon>Endopterygota</taxon>
        <taxon>Lepidoptera</taxon>
        <taxon>Glossata</taxon>
        <taxon>Ditrysia</taxon>
        <taxon>Noctuoidea</taxon>
        <taxon>Noctuidae</taxon>
        <taxon>Amphipyrinae</taxon>
        <taxon>Spodoptera</taxon>
    </lineage>
</organism>
<comment type="function">
    <text evidence="17">Involved in glycoprotein quality control targeting of misfolded glycoproteins for degradation. It primarily trims a single alpha-1,2-linked mannose residue from Man(9)GlcNAc(2) to produce Man(8)GlcNAc(2), but at high enzyme concentrations, as found in the ER quality control compartment (ERQC), it further trims the carbohydrates to Man(5-6)GlcNAc(2).</text>
</comment>
<feature type="active site" evidence="18">
    <location>
        <position position="385"/>
    </location>
</feature>
<dbReference type="PANTHER" id="PTHR11742">
    <property type="entry name" value="MANNOSYL-OLIGOSACCHARIDE ALPHA-1,2-MANNOSIDASE-RELATED"/>
    <property type="match status" value="1"/>
</dbReference>
<dbReference type="SUPFAM" id="SSF48225">
    <property type="entry name" value="Seven-hairpin glycosidases"/>
    <property type="match status" value="1"/>
</dbReference>
<dbReference type="Proteomes" id="UP000829999">
    <property type="component" value="Chromosome 25"/>
</dbReference>
<protein>
    <recommendedName>
        <fullName evidence="21">alpha-1,2-Mannosidase</fullName>
        <ecNumber evidence="21">3.2.1.-</ecNumber>
    </recommendedName>
</protein>
<feature type="active site" description="Proton donor" evidence="18">
    <location>
        <position position="253"/>
    </location>
</feature>
<evidence type="ECO:0000256" key="15">
    <source>
        <dbReference type="ARBA" id="ARBA00047669"/>
    </source>
</evidence>
<proteinExistence type="inferred from homology"/>
<evidence type="ECO:0000256" key="8">
    <source>
        <dbReference type="ARBA" id="ARBA00022824"/>
    </source>
</evidence>
<dbReference type="AlphaFoldDB" id="A0A9R0E6P9"/>
<dbReference type="GO" id="GO:0010498">
    <property type="term" value="P:proteasomal protein catabolic process"/>
    <property type="evidence" value="ECO:0007669"/>
    <property type="project" value="UniProtKB-ARBA"/>
</dbReference>
<dbReference type="GO" id="GO:0005789">
    <property type="term" value="C:endoplasmic reticulum membrane"/>
    <property type="evidence" value="ECO:0007669"/>
    <property type="project" value="UniProtKB-SubCell"/>
</dbReference>
<feature type="disulfide bond" evidence="20">
    <location>
        <begin position="451"/>
        <end position="480"/>
    </location>
</feature>
<evidence type="ECO:0000256" key="9">
    <source>
        <dbReference type="ARBA" id="ARBA00022837"/>
    </source>
</evidence>
<dbReference type="OrthoDB" id="8118055at2759"/>
<evidence type="ECO:0000256" key="4">
    <source>
        <dbReference type="ARBA" id="ARBA00007658"/>
    </source>
</evidence>
<evidence type="ECO:0000313" key="24">
    <source>
        <dbReference type="RefSeq" id="XP_050560276.1"/>
    </source>
</evidence>
<dbReference type="GO" id="GO:0005975">
    <property type="term" value="P:carbohydrate metabolic process"/>
    <property type="evidence" value="ECO:0007669"/>
    <property type="project" value="InterPro"/>
</dbReference>
<keyword evidence="14 21" id="KW-0326">Glycosidase</keyword>
<evidence type="ECO:0000256" key="6">
    <source>
        <dbReference type="ARBA" id="ARBA00022723"/>
    </source>
</evidence>
<dbReference type="InterPro" id="IPR036026">
    <property type="entry name" value="Seven-hairpin_glycosidases"/>
</dbReference>
<dbReference type="GeneID" id="118263656"/>
<dbReference type="Gene3D" id="1.50.10.10">
    <property type="match status" value="1"/>
</dbReference>
<dbReference type="GO" id="GO:0005509">
    <property type="term" value="F:calcium ion binding"/>
    <property type="evidence" value="ECO:0007669"/>
    <property type="project" value="InterPro"/>
</dbReference>
<evidence type="ECO:0000256" key="21">
    <source>
        <dbReference type="RuleBase" id="RU361193"/>
    </source>
</evidence>
<evidence type="ECO:0000256" key="1">
    <source>
        <dbReference type="ARBA" id="ARBA00001913"/>
    </source>
</evidence>
<comment type="catalytic activity">
    <reaction evidence="15">
        <text>N(4)-(alpha-D-Man-(1-&gt;2)-alpha-D-Man-(1-&gt;2)-alpha-D-Man-(1-&gt;3)-[alpha-D-Man-(1-&gt;3)-[alpha-D-Man-(1-&gt;2)-alpha-D-Man-(1-&gt;6)]-alpha-D-Man-(1-&gt;6)]-beta-D-Man-(1-&gt;4)-beta-D-GlcNAc-(1-&gt;4)-beta-D-GlcNAc)-L-asparaginyl-[protein] (N-glucan mannose isomer 8A1,2,3B1,3) + 3 H2O = N(4)-(alpha-D-Man-(1-&gt;3)-[alpha-D-Man-(1-&gt;3)-[alpha-D-Man-(1-&gt;6)]-alpha-D-Man-(1-&gt;6)]-beta-D-Man-(1-&gt;4)-beta-D-GlcNAc-(1-&gt;4)-beta-D-GlcNAc)-L-asparaginyl-[protein] (N-glucan mannose isomer 5A1,2) + 3 beta-D-mannose</text>
        <dbReference type="Rhea" id="RHEA:56028"/>
        <dbReference type="Rhea" id="RHEA-COMP:14358"/>
        <dbReference type="Rhea" id="RHEA-COMP:14367"/>
        <dbReference type="ChEBI" id="CHEBI:15377"/>
        <dbReference type="ChEBI" id="CHEBI:28563"/>
        <dbReference type="ChEBI" id="CHEBI:59087"/>
        <dbReference type="ChEBI" id="CHEBI:60628"/>
        <dbReference type="EC" id="3.2.1.113"/>
    </reaction>
</comment>
<evidence type="ECO:0000256" key="3">
    <source>
        <dbReference type="ARBA" id="ARBA00004922"/>
    </source>
</evidence>
<keyword evidence="6 19" id="KW-0479">Metal-binding</keyword>
<keyword evidence="7 21" id="KW-0378">Hydrolase</keyword>
<evidence type="ECO:0000256" key="13">
    <source>
        <dbReference type="ARBA" id="ARBA00023157"/>
    </source>
</evidence>
<keyword evidence="10" id="KW-0735">Signal-anchor</keyword>
<dbReference type="GO" id="GO:0034976">
    <property type="term" value="P:response to endoplasmic reticulum stress"/>
    <property type="evidence" value="ECO:0007669"/>
    <property type="project" value="UniProtKB-ARBA"/>
</dbReference>
<dbReference type="PRINTS" id="PR00747">
    <property type="entry name" value="GLYHDRLASE47"/>
</dbReference>
<dbReference type="EC" id="3.2.1.-" evidence="21"/>
<reference evidence="24" key="1">
    <citation type="submission" date="2025-08" db="UniProtKB">
        <authorList>
            <consortium name="RefSeq"/>
        </authorList>
    </citation>
    <scope>IDENTIFICATION</scope>
    <source>
        <tissue evidence="24">Whole larval tissue</tissue>
    </source>
</reference>
<evidence type="ECO:0000256" key="2">
    <source>
        <dbReference type="ARBA" id="ARBA00004648"/>
    </source>
</evidence>
<evidence type="ECO:0000256" key="10">
    <source>
        <dbReference type="ARBA" id="ARBA00022968"/>
    </source>
</evidence>
<sequence length="629" mass="71541">MNQTKKLLVLFSFLFYYPKYNNNAKSVSEEISTSNMDMKIEFNDTDDNSPIVPPNSIGAWSIKNDTSVLISDPQPSGSHRKIIRRWNRLSRLQRSIVYALFVIAGTVLVMFYVSKVSAANVNKINHSDLAQETLKNLSLVNEQVAEATVSKKTVVNDEKAERPMFTGPINARQYAVVESFKHAWRGYKEHAWGHDNLKPVSGMAFDWFSLGLTIVDSLDTAYIMGLTDEFEEGKQWIQNELVFTKNKDVNFFEVTIRVLGGLLSCYHFTQDRMFLTKAIDLGDRLMAAFSSPSGIPYSDVNLGERTAHAPEWSHYSTTAEVTTVQLEFRELSRASNNPGFEDAAAAVSEKIHHLPKKHGLVPIFINPNTGHFLPHATITLGARGDSYYEYLLKQWLQTGKTINYLLDDYLTAIEGVRNFLAKRSSPNKHLFIGELSAGSEAFNPKMDHLTCFLPGTLALGHANGLPDWHMTMAEELLYTCYLTYAAHPTFLAPEITHFYMENVPTSKNVPQASVAEDMYTKTADSHTLLRPEFVESLWYMYQITGNTTYQDWGWQIYQGFEKYARVPNGYTSLANVKVEKPVQRDMMESFFLSETLKYLYLLFSDDRFTIDLNKYVINSEAHPLPIHKN</sequence>
<keyword evidence="12 22" id="KW-0472">Membrane</keyword>
<comment type="similarity">
    <text evidence="4 21">Belongs to the glycosyl hydrolase 47 family.</text>
</comment>
<name>A0A9R0E6P9_SPOFR</name>
<keyword evidence="8" id="KW-0256">Endoplasmic reticulum</keyword>
<feature type="active site" description="Proton donor" evidence="18">
    <location>
        <position position="494"/>
    </location>
</feature>
<dbReference type="FunFam" id="1.50.10.10:FF:000010">
    <property type="entry name" value="alpha-1,2-Mannosidase"/>
    <property type="match status" value="1"/>
</dbReference>
<comment type="pathway">
    <text evidence="3">Protein modification; protein glycosylation.</text>
</comment>
<feature type="binding site" evidence="19">
    <location>
        <position position="619"/>
    </location>
    <ligand>
        <name>Ca(2+)</name>
        <dbReference type="ChEBI" id="CHEBI:29108"/>
    </ligand>
</feature>
<gene>
    <name evidence="24" type="primary">LOC118263656</name>
</gene>
<evidence type="ECO:0000256" key="19">
    <source>
        <dbReference type="PIRSR" id="PIRSR601382-2"/>
    </source>
</evidence>